<dbReference type="PRINTS" id="PR00415">
    <property type="entry name" value="ACONITASE"/>
</dbReference>
<dbReference type="STRING" id="419481.SAMN05216233_11074"/>
<dbReference type="GO" id="GO:0006099">
    <property type="term" value="P:tricarboxylic acid cycle"/>
    <property type="evidence" value="ECO:0007669"/>
    <property type="project" value="UniProtKB-UniPathway"/>
</dbReference>
<dbReference type="NCBIfam" id="NF009520">
    <property type="entry name" value="PRK12881.1"/>
    <property type="match status" value="1"/>
</dbReference>
<dbReference type="Pfam" id="PF00330">
    <property type="entry name" value="Aconitase"/>
    <property type="match status" value="1"/>
</dbReference>
<dbReference type="InterPro" id="IPR000573">
    <property type="entry name" value="AconitaseA/IPMdHydase_ssu_swvl"/>
</dbReference>
<comment type="catalytic activity">
    <reaction evidence="8 9">
        <text>citrate = D-threo-isocitrate</text>
        <dbReference type="Rhea" id="RHEA:10336"/>
        <dbReference type="ChEBI" id="CHEBI:15562"/>
        <dbReference type="ChEBI" id="CHEBI:16947"/>
        <dbReference type="EC" id="4.2.1.3"/>
    </reaction>
</comment>
<keyword evidence="5 9" id="KW-0408">Iron</keyword>
<evidence type="ECO:0000313" key="13">
    <source>
        <dbReference type="Proteomes" id="UP000198870"/>
    </source>
</evidence>
<gene>
    <name evidence="12" type="ORF">SAMN05216233_11074</name>
</gene>
<reference evidence="12 13" key="1">
    <citation type="submission" date="2016-10" db="EMBL/GenBank/DDBJ databases">
        <authorList>
            <person name="de Groot N.N."/>
        </authorList>
    </citation>
    <scope>NUCLEOTIDE SEQUENCE [LARGE SCALE GENOMIC DNA]</scope>
    <source>
        <strain evidence="12 13">AA1</strain>
    </source>
</reference>
<evidence type="ECO:0000256" key="2">
    <source>
        <dbReference type="ARBA" id="ARBA00004717"/>
    </source>
</evidence>
<dbReference type="InterPro" id="IPR015928">
    <property type="entry name" value="Aconitase/3IPM_dehydase_swvl"/>
</dbReference>
<dbReference type="InterPro" id="IPR001030">
    <property type="entry name" value="Acoase/IPM_deHydtase_lsu_aba"/>
</dbReference>
<dbReference type="RefSeq" id="WP_092211353.1">
    <property type="nucleotide sequence ID" value="NZ_FMUX01000010.1"/>
</dbReference>
<dbReference type="NCBIfam" id="NF006757">
    <property type="entry name" value="PRK09277.1"/>
    <property type="match status" value="1"/>
</dbReference>
<dbReference type="Pfam" id="PF00694">
    <property type="entry name" value="Aconitase_C"/>
    <property type="match status" value="1"/>
</dbReference>
<dbReference type="InterPro" id="IPR018136">
    <property type="entry name" value="Aconitase_4Fe-4S_BS"/>
</dbReference>
<keyword evidence="7 9" id="KW-0456">Lyase</keyword>
<evidence type="ECO:0000259" key="10">
    <source>
        <dbReference type="Pfam" id="PF00330"/>
    </source>
</evidence>
<dbReference type="GO" id="GO:0003994">
    <property type="term" value="F:aconitate hydratase activity"/>
    <property type="evidence" value="ECO:0007669"/>
    <property type="project" value="UniProtKB-EC"/>
</dbReference>
<dbReference type="InterPro" id="IPR044137">
    <property type="entry name" value="AcnA_IRP_Swivel"/>
</dbReference>
<evidence type="ECO:0000256" key="3">
    <source>
        <dbReference type="ARBA" id="ARBA00007185"/>
    </source>
</evidence>
<dbReference type="Gene3D" id="3.30.499.10">
    <property type="entry name" value="Aconitase, domain 3"/>
    <property type="match status" value="2"/>
</dbReference>
<evidence type="ECO:0000256" key="4">
    <source>
        <dbReference type="ARBA" id="ARBA00022723"/>
    </source>
</evidence>
<accession>A0A1G5GCP6</accession>
<dbReference type="PROSITE" id="PS01244">
    <property type="entry name" value="ACONITASE_2"/>
    <property type="match status" value="1"/>
</dbReference>
<dbReference type="OrthoDB" id="9764318at2"/>
<dbReference type="EC" id="4.2.1.3" evidence="9"/>
<proteinExistence type="inferred from homology"/>
<feature type="domain" description="Aconitase A/isopropylmalate dehydratase small subunit swivel" evidence="11">
    <location>
        <begin position="683"/>
        <end position="810"/>
    </location>
</feature>
<name>A0A1G5GCP6_9BACT</name>
<sequence length="884" mass="95708">MISLDSLIRDVVVDGRTYAAVNVAGLAGVYASAPSRLPFSLKILAENMVRNILWERLAPENLTRLLSWRPEGFAPVGISFYPARVLMQDFTGVPALCDLAAMRDAAVKAGFPPERINPEVPVDLIIDHSVQVDFFGMKGALEKNVGLEFDRNRERYAFLKWAQKSFDNLKIVPPNSGICHQINLEKLGTVAVSSTYKDRAWAFPDSLVGTDSHTPMINALGTLGWGVGGIEAEAVMMGQPLSMRLPSVTGVRICGAPNKGVTATDVVLYVTERLRQEVVVEQFVEYFGPSLAALSLPDRATIANMTPENGATVGLFPVDEVTIEYLRATGRDAAARFAEAYAKEIGLFHDPAEEPSYNRVIELDLSDITPCVAGPSRPQDRIPLQKLKPAMQAAFGGGKKGRDISMDGKLCRVQDGSVVIAAITSCTNTSNPHVMLGAGLIAKKAAALGLSIPPYVKTSLAPGSKAVVKYLEDAGLMTPLESLGFHLAGFGCTTCIGNSGPLPPKVAHVVEEENLNVSAVLSGNRNFEARIHQKVRSNFLASPMLVVLFALAGRTDIDLMHERIGCTPEGKEIFMADLWPSREEIDAVVARCISPATFTSTYASLYDGDAHWQGIDSGSGLTFDWDKASTYIRKPPFFDDFSLTPPAMENITDARVLAKLGDSVTTDHISPAGAIPPSYPAGAYLTDQGVTPDAYNSYGSRRGNHEVMMRGTFGNIRIKNELAHGREGAYTTLFPDHEERFIFDAAQTYGKHRTPLVVLAGTEYGTGSSRDWAAKGSLLLGIRAVIAESFERIHRSNLVGMGVLPLEFMEDESARTLNLNGTETFSLSGLDTLEAGGTLSVRAQKETGQAILFGVKVRLDTAKEVETYRHGGILPMVLRELLEK</sequence>
<dbReference type="GO" id="GO:0051539">
    <property type="term" value="F:4 iron, 4 sulfur cluster binding"/>
    <property type="evidence" value="ECO:0007669"/>
    <property type="project" value="UniProtKB-KW"/>
</dbReference>
<dbReference type="UniPathway" id="UPA00223">
    <property type="reaction ID" value="UER00718"/>
</dbReference>
<dbReference type="EMBL" id="FMUX01000010">
    <property type="protein sequence ID" value="SCY49117.1"/>
    <property type="molecule type" value="Genomic_DNA"/>
</dbReference>
<evidence type="ECO:0000256" key="7">
    <source>
        <dbReference type="ARBA" id="ARBA00023239"/>
    </source>
</evidence>
<dbReference type="SUPFAM" id="SSF53732">
    <property type="entry name" value="Aconitase iron-sulfur domain"/>
    <property type="match status" value="1"/>
</dbReference>
<dbReference type="SUPFAM" id="SSF52016">
    <property type="entry name" value="LeuD/IlvD-like"/>
    <property type="match status" value="1"/>
</dbReference>
<comment type="function">
    <text evidence="9">Catalyzes the isomerization of citrate to isocitrate via cis-aconitate.</text>
</comment>
<evidence type="ECO:0000259" key="11">
    <source>
        <dbReference type="Pfam" id="PF00694"/>
    </source>
</evidence>
<dbReference type="Gene3D" id="6.10.190.10">
    <property type="match status" value="1"/>
</dbReference>
<comment type="pathway">
    <text evidence="2">Carbohydrate metabolism; tricarboxylic acid cycle; isocitrate from oxaloacetate: step 2/2.</text>
</comment>
<dbReference type="InterPro" id="IPR036008">
    <property type="entry name" value="Aconitase_4Fe-4S_dom"/>
</dbReference>
<keyword evidence="4" id="KW-0479">Metal-binding</keyword>
<dbReference type="PANTHER" id="PTHR11670">
    <property type="entry name" value="ACONITASE/IRON-RESPONSIVE ELEMENT FAMILY MEMBER"/>
    <property type="match status" value="1"/>
</dbReference>
<keyword evidence="13" id="KW-1185">Reference proteome</keyword>
<evidence type="ECO:0000256" key="6">
    <source>
        <dbReference type="ARBA" id="ARBA00023014"/>
    </source>
</evidence>
<dbReference type="FunFam" id="3.20.19.10:FF:000001">
    <property type="entry name" value="Aconitate hydratase"/>
    <property type="match status" value="1"/>
</dbReference>
<dbReference type="Gene3D" id="3.20.19.10">
    <property type="entry name" value="Aconitase, domain 4"/>
    <property type="match status" value="1"/>
</dbReference>
<keyword evidence="9" id="KW-0004">4Fe-4S</keyword>
<dbReference type="AlphaFoldDB" id="A0A1G5GCP6"/>
<evidence type="ECO:0000256" key="8">
    <source>
        <dbReference type="ARBA" id="ARBA00023501"/>
    </source>
</evidence>
<evidence type="ECO:0000256" key="9">
    <source>
        <dbReference type="RuleBase" id="RU361275"/>
    </source>
</evidence>
<dbReference type="CDD" id="cd01580">
    <property type="entry name" value="AcnA_IRP_Swivel"/>
    <property type="match status" value="1"/>
</dbReference>
<comment type="cofactor">
    <cofactor evidence="1">
        <name>[4Fe-4S] cluster</name>
        <dbReference type="ChEBI" id="CHEBI:49883"/>
    </cofactor>
</comment>
<evidence type="ECO:0000256" key="5">
    <source>
        <dbReference type="ARBA" id="ARBA00023004"/>
    </source>
</evidence>
<dbReference type="InterPro" id="IPR015931">
    <property type="entry name" value="Acnase/IPM_dHydase_lsu_aba_1/3"/>
</dbReference>
<dbReference type="NCBIfam" id="TIGR01341">
    <property type="entry name" value="aconitase_1"/>
    <property type="match status" value="1"/>
</dbReference>
<comment type="similarity">
    <text evidence="3 9">Belongs to the aconitase/IPM isomerase family.</text>
</comment>
<evidence type="ECO:0000256" key="1">
    <source>
        <dbReference type="ARBA" id="ARBA00001966"/>
    </source>
</evidence>
<dbReference type="PROSITE" id="PS00450">
    <property type="entry name" value="ACONITASE_1"/>
    <property type="match status" value="1"/>
</dbReference>
<dbReference type="CDD" id="cd01586">
    <property type="entry name" value="AcnA_IRP"/>
    <property type="match status" value="1"/>
</dbReference>
<feature type="domain" description="Aconitase/3-isopropylmalate dehydratase large subunit alpha/beta/alpha" evidence="10">
    <location>
        <begin position="78"/>
        <end position="553"/>
    </location>
</feature>
<dbReference type="GO" id="GO:0046872">
    <property type="term" value="F:metal ion binding"/>
    <property type="evidence" value="ECO:0007669"/>
    <property type="project" value="UniProtKB-KW"/>
</dbReference>
<dbReference type="Proteomes" id="UP000198870">
    <property type="component" value="Unassembled WGS sequence"/>
</dbReference>
<dbReference type="InterPro" id="IPR006249">
    <property type="entry name" value="Aconitase/IRP2"/>
</dbReference>
<keyword evidence="6 9" id="KW-0411">Iron-sulfur</keyword>
<organism evidence="12 13">
    <name type="scientific">Desulfoluna spongiiphila</name>
    <dbReference type="NCBI Taxonomy" id="419481"/>
    <lineage>
        <taxon>Bacteria</taxon>
        <taxon>Pseudomonadati</taxon>
        <taxon>Thermodesulfobacteriota</taxon>
        <taxon>Desulfobacteria</taxon>
        <taxon>Desulfobacterales</taxon>
        <taxon>Desulfolunaceae</taxon>
        <taxon>Desulfoluna</taxon>
    </lineage>
</organism>
<protein>
    <recommendedName>
        <fullName evidence="9">Aconitate hydratase</fullName>
        <shortName evidence="9">Aconitase</shortName>
        <ecNumber evidence="9">4.2.1.3</ecNumber>
    </recommendedName>
</protein>
<evidence type="ECO:0000313" key="12">
    <source>
        <dbReference type="EMBL" id="SCY49117.1"/>
    </source>
</evidence>